<dbReference type="CDD" id="cd00198">
    <property type="entry name" value="vWFA"/>
    <property type="match status" value="1"/>
</dbReference>
<dbReference type="PANTHER" id="PTHR45737:SF6">
    <property type="entry name" value="VON WILLEBRAND FACTOR A DOMAIN-CONTAINING PROTEIN 5A"/>
    <property type="match status" value="1"/>
</dbReference>
<dbReference type="Gene3D" id="3.30.1150.10">
    <property type="match status" value="1"/>
</dbReference>
<dbReference type="InterPro" id="IPR019220">
    <property type="entry name" value="DUF2135"/>
</dbReference>
<evidence type="ECO:0000259" key="2">
    <source>
        <dbReference type="PROSITE" id="PS51468"/>
    </source>
</evidence>
<dbReference type="EMBL" id="JAEHFJ010000012">
    <property type="protein sequence ID" value="MBJ2176122.1"/>
    <property type="molecule type" value="Genomic_DNA"/>
</dbReference>
<gene>
    <name evidence="3" type="ORF">JBL43_17860</name>
</gene>
<dbReference type="Gene3D" id="1.25.40.10">
    <property type="entry name" value="Tetratricopeptide repeat domain"/>
    <property type="match status" value="1"/>
</dbReference>
<organism evidence="3 4">
    <name type="scientific">Aureibaculum flavum</name>
    <dbReference type="NCBI Taxonomy" id="2795986"/>
    <lineage>
        <taxon>Bacteria</taxon>
        <taxon>Pseudomonadati</taxon>
        <taxon>Bacteroidota</taxon>
        <taxon>Flavobacteriia</taxon>
        <taxon>Flavobacteriales</taxon>
        <taxon>Flavobacteriaceae</taxon>
        <taxon>Aureibaculum</taxon>
    </lineage>
</organism>
<feature type="signal peptide" evidence="1">
    <location>
        <begin position="1"/>
        <end position="21"/>
    </location>
</feature>
<dbReference type="SUPFAM" id="SSF53300">
    <property type="entry name" value="vWA-like"/>
    <property type="match status" value="1"/>
</dbReference>
<dbReference type="Gene3D" id="2.60.120.380">
    <property type="match status" value="1"/>
</dbReference>
<evidence type="ECO:0000313" key="4">
    <source>
        <dbReference type="Proteomes" id="UP000623301"/>
    </source>
</evidence>
<protein>
    <submittedName>
        <fullName evidence="3">DUF2135 domain-containing protein</fullName>
    </submittedName>
</protein>
<sequence length="1061" mass="122514">MKKAISLCISLFILVFGYAQRCPTLKVKNQELGLSSLDIKVDIVGNIATTTYDMLFYNPTNSVLEGELSFPLGEDHNVSRFALEVNGKLREAVVVEKELGRIAFENVVRRGVDPALLEKGSGNNYKARIYPIPAKGYKRVLLAYEQELVFHLNSHAYELPLNFKNKLDSFKLNISVFDQKYKPIIEKNGISEFEFSNWNKNYTIDIKKRNYIANKPLLIKIPLSVTTEKVMVSDNYFYIYKTLSPKKRLRKKPNFITIYWDASLSLRERNIEKEINFLQEYFAYQKNVKVQLVTFSNTILTDKPFTVKNGNWESLKKELKKVVYDGGTNYSILSSKIRNTYASLLFTDGIATLSDLELKSETPVFVINSSLKSNHAGLKRLAEVTNGSYINLQTNAISEAISKMKFEPYKFLGYESNNKTLEIYPVSPISVSNDFSISGKYSDNIKSIVLKFGYGNEVLQRVEIDVKKPIIHKIVERIWAQKKLENLMLNVKKNKHQITELGKAFSLVTKYTSLIVLEDVRDYVTYQITPPEELLEEYNKIMAQQEEKNVSPPSRNVVGDNARMMRISPNPKSIRIMNDVIELDEEIIESDEIVMNEIVEIVEDSEVIEDVPFSIIEEVPVYPGCEGSNDEKKKCFSDSITHHFSENFNGELSNNLGLPKGTYRVYARFTINRRGNVVNLLARGPHRKLEVETVRVLRLLPKMIPGKQRGRSVAVNYTLPIVFKIGSGSQGQSFTVEPYVFTPSRDVANYRKYKGDLTVKERGVKTDYLSELELATNKEQAYQIYLEQRENYLETPAYFVDVANHFKLDYNDTIYSSRILSNIAEIDFDNYELLKVFAYQLQIDKHDDMALFIFKQILNLRPEDSQSYRDLAIAYQNIGYCQEALDLFNSVITGEIYKDSHRRKFKGIETVVRNEIRYLIQKHKDDLDLSKVDKELLDSVNYDIRVVVDWNRNDTDIDLHIIDPNLEECFYSHNKTTIGGYMTEDMTQGFGPEEFTLKNAIKGTYYVKIKYFGDRYQKVENPTFMKVTIYKKFGSEKETKETQIIRLTKNDEEEIIAKLTF</sequence>
<feature type="chain" id="PRO_5046073542" evidence="1">
    <location>
        <begin position="22"/>
        <end position="1061"/>
    </location>
</feature>
<dbReference type="Pfam" id="PF08487">
    <property type="entry name" value="VIT"/>
    <property type="match status" value="1"/>
</dbReference>
<keyword evidence="1" id="KW-0732">Signal</keyword>
<dbReference type="InterPro" id="IPR011990">
    <property type="entry name" value="TPR-like_helical_dom_sf"/>
</dbReference>
<dbReference type="InterPro" id="IPR036465">
    <property type="entry name" value="vWFA_dom_sf"/>
</dbReference>
<dbReference type="Pfam" id="PF09906">
    <property type="entry name" value="DUF2135"/>
    <property type="match status" value="1"/>
</dbReference>
<evidence type="ECO:0000313" key="3">
    <source>
        <dbReference type="EMBL" id="MBJ2176122.1"/>
    </source>
</evidence>
<accession>A0ABS0WVY9</accession>
<dbReference type="RefSeq" id="WP_198842751.1">
    <property type="nucleotide sequence ID" value="NZ_JAEHFJ010000012.1"/>
</dbReference>
<dbReference type="Gene3D" id="3.40.50.410">
    <property type="entry name" value="von Willebrand factor, type A domain"/>
    <property type="match status" value="1"/>
</dbReference>
<feature type="domain" description="VIT" evidence="2">
    <location>
        <begin position="18"/>
        <end position="146"/>
    </location>
</feature>
<evidence type="ECO:0000256" key="1">
    <source>
        <dbReference type="SAM" id="SignalP"/>
    </source>
</evidence>
<proteinExistence type="predicted"/>
<dbReference type="SUPFAM" id="SSF48452">
    <property type="entry name" value="TPR-like"/>
    <property type="match status" value="1"/>
</dbReference>
<keyword evidence="4" id="KW-1185">Reference proteome</keyword>
<name>A0ABS0WVY9_9FLAO</name>
<dbReference type="PANTHER" id="PTHR45737">
    <property type="entry name" value="VON WILLEBRAND FACTOR A DOMAIN-CONTAINING PROTEIN 5A"/>
    <property type="match status" value="1"/>
</dbReference>
<dbReference type="PROSITE" id="PS51468">
    <property type="entry name" value="VIT"/>
    <property type="match status" value="1"/>
</dbReference>
<dbReference type="Proteomes" id="UP000623301">
    <property type="component" value="Unassembled WGS sequence"/>
</dbReference>
<reference evidence="3 4" key="1">
    <citation type="submission" date="2020-12" db="EMBL/GenBank/DDBJ databases">
        <title>Aureibaculum luteum sp. nov. and Aureibaculum flavum sp. nov., novel members of the family Flavobacteriaceae isolated from Antarctic intertidal sediments.</title>
        <authorList>
            <person name="He X."/>
            <person name="Zhang X."/>
        </authorList>
    </citation>
    <scope>NUCLEOTIDE SEQUENCE [LARGE SCALE GENOMIC DNA]</scope>
    <source>
        <strain evidence="3 4">A20</strain>
    </source>
</reference>
<dbReference type="SUPFAM" id="SSF74653">
    <property type="entry name" value="TolA/TonB C-terminal domain"/>
    <property type="match status" value="1"/>
</dbReference>
<comment type="caution">
    <text evidence="3">The sequence shown here is derived from an EMBL/GenBank/DDBJ whole genome shotgun (WGS) entry which is preliminary data.</text>
</comment>
<dbReference type="InterPro" id="IPR013694">
    <property type="entry name" value="VIT"/>
</dbReference>